<dbReference type="RefSeq" id="XP_009515333.1">
    <property type="nucleotide sequence ID" value="XM_009517038.1"/>
</dbReference>
<evidence type="ECO:0000313" key="1">
    <source>
        <dbReference type="EMBL" id="EGZ28058.1"/>
    </source>
</evidence>
<organism evidence="1 2">
    <name type="scientific">Phytophthora sojae (strain P6497)</name>
    <name type="common">Soybean stem and root rot agent</name>
    <name type="synonym">Phytophthora megasperma f. sp. glycines</name>
    <dbReference type="NCBI Taxonomy" id="1094619"/>
    <lineage>
        <taxon>Eukaryota</taxon>
        <taxon>Sar</taxon>
        <taxon>Stramenopiles</taxon>
        <taxon>Oomycota</taxon>
        <taxon>Peronosporomycetes</taxon>
        <taxon>Peronosporales</taxon>
        <taxon>Peronosporaceae</taxon>
        <taxon>Phytophthora</taxon>
    </lineage>
</organism>
<evidence type="ECO:0000313" key="2">
    <source>
        <dbReference type="Proteomes" id="UP000002640"/>
    </source>
</evidence>
<dbReference type="EMBL" id="JH159151">
    <property type="protein sequence ID" value="EGZ28058.1"/>
    <property type="molecule type" value="Genomic_DNA"/>
</dbReference>
<protein>
    <submittedName>
        <fullName evidence="1">Uncharacterized protein</fullName>
    </submittedName>
</protein>
<dbReference type="Proteomes" id="UP000002640">
    <property type="component" value="Unassembled WGS sequence"/>
</dbReference>
<name>G4YG10_PHYSP</name>
<dbReference type="InParanoid" id="G4YG10"/>
<accession>G4YG10</accession>
<sequence length="741" mass="81644">MDFFLGNSRFGMYSTPNMRFGHPPLLPAVRNYVRTPLPALPLPPRPRVSRWPFQSVGGPDHVLETKGAVCKEISNLLARVGRDAGEYSFGDSAPMLPSLPGMTIKNVGLVSLPLRKENVASLQSEAREIKNKLWMLGPSQVEMRNPEWNKAIEKLSKLTAERLGFTEDIKLHPELVMVVLYGGGRLDVQQAVDRSGRSVAALEVVLPSVYSGGALVVEEEGPGQPSRYLLGTDDGTAEFEPHFAVYATGAYRAVEEVTSGYRLGMVYALCLPPDMQGSGGKRPNDFLPMQLAEAMKKLSANEVAVKREGGTTTADTASDYSIFALMISNLPDRGYRGVDSLVGVDKDRSQLLSAANLLIPPEQKLQFYILWATENSNSFHELERFCIVGWPKTNDFRNVVTWIGESAIAAFVLADGPVDGDRLRSLFRFEAEQHHLKKVEVLNPYLQQLAKCVSELGDPTLADDFFKLYFPRLQKTRQTIPVVALLLRNAGWEAVTASVISAVDQLDNPMGMALRLSEAVKGLPARAVLLSFAIEKARATMRRQPVPPSFIVDFPLLWRAVTECNNSHIFRSLVAAISKLNADMLGVYTESLLVCAQLSRFPEHRQALVAIASRRLDWLAGLATPEWKISQVTFPDAREISSFLQGPLTTLVIRGFDTLAAARVRVALLQKNITGSLTISARARGNFAIVQLVKFAVVHTEEIARLQLLLRKCGRTGTENIDSSNITIGQKRSREGFTSSA</sequence>
<gene>
    <name evidence="1" type="ORF">PHYSODRAFT_293694</name>
</gene>
<reference evidence="1 2" key="1">
    <citation type="journal article" date="2006" name="Science">
        <title>Phytophthora genome sequences uncover evolutionary origins and mechanisms of pathogenesis.</title>
        <authorList>
            <person name="Tyler B.M."/>
            <person name="Tripathy S."/>
            <person name="Zhang X."/>
            <person name="Dehal P."/>
            <person name="Jiang R.H."/>
            <person name="Aerts A."/>
            <person name="Arredondo F.D."/>
            <person name="Baxter L."/>
            <person name="Bensasson D."/>
            <person name="Beynon J.L."/>
            <person name="Chapman J."/>
            <person name="Damasceno C.M."/>
            <person name="Dorrance A.E."/>
            <person name="Dou D."/>
            <person name="Dickerman A.W."/>
            <person name="Dubchak I.L."/>
            <person name="Garbelotto M."/>
            <person name="Gijzen M."/>
            <person name="Gordon S.G."/>
            <person name="Govers F."/>
            <person name="Grunwald N.J."/>
            <person name="Huang W."/>
            <person name="Ivors K.L."/>
            <person name="Jones R.W."/>
            <person name="Kamoun S."/>
            <person name="Krampis K."/>
            <person name="Lamour K.H."/>
            <person name="Lee M.K."/>
            <person name="McDonald W.H."/>
            <person name="Medina M."/>
            <person name="Meijer H.J."/>
            <person name="Nordberg E.K."/>
            <person name="Maclean D.J."/>
            <person name="Ospina-Giraldo M.D."/>
            <person name="Morris P.F."/>
            <person name="Phuntumart V."/>
            <person name="Putnam N.H."/>
            <person name="Rash S."/>
            <person name="Rose J.K."/>
            <person name="Sakihama Y."/>
            <person name="Salamov A.A."/>
            <person name="Savidor A."/>
            <person name="Scheuring C.F."/>
            <person name="Smith B.M."/>
            <person name="Sobral B.W."/>
            <person name="Terry A."/>
            <person name="Torto-Alalibo T.A."/>
            <person name="Win J."/>
            <person name="Xu Z."/>
            <person name="Zhang H."/>
            <person name="Grigoriev I.V."/>
            <person name="Rokhsar D.S."/>
            <person name="Boore J.L."/>
        </authorList>
    </citation>
    <scope>NUCLEOTIDE SEQUENCE [LARGE SCALE GENOMIC DNA]</scope>
    <source>
        <strain evidence="1 2">P6497</strain>
    </source>
</reference>
<keyword evidence="2" id="KW-1185">Reference proteome</keyword>
<dbReference type="AlphaFoldDB" id="G4YG10"/>
<dbReference type="GeneID" id="20641018"/>
<proteinExistence type="predicted"/>
<dbReference type="KEGG" id="psoj:PHYSODRAFT_293694"/>